<keyword evidence="3" id="KW-1185">Reference proteome</keyword>
<protein>
    <submittedName>
        <fullName evidence="2">Uncharacterized protein</fullName>
    </submittedName>
</protein>
<dbReference type="EMBL" id="JARKIF010000003">
    <property type="protein sequence ID" value="KAJ7643956.1"/>
    <property type="molecule type" value="Genomic_DNA"/>
</dbReference>
<sequence length="470" mass="51607">MGGERLQHANWMVSDYLMITTLLAAHKKFDPHRFRHFEISDLQVHHPNGSFIFGEAGCDRLIYPVPPCLLNKTSDYADAGEFMGGVLLSLQSLSATIRESETLVLVIIGHGDRERLRGGEQTFRLIISTDGTANASGYIRQWQFEAAVRGCRGKVVVFSNSCYSGLLKSSCWHLYCAATATQTSSSLSESTSGCFRGSAFMQCLVSVIAKLHGINVPCPRQRPRDVHSTVTPLPHHPPEHSFTAGTPSVHRAGRLHQTLIEEMRVVETHLLFPSGCFYVSPAPKEPEATLPFGLTTAVIRRVVVRADPLNVHHEFLGVEGGPMASPEAAETTPTSSCGRVATTLTRLLPFYLLVAQQSSPPLPGIVLSRQYMDNPDLLSAAEANSLASSVASRHAQSVVVQCLAMDMGWAPRGATVKEFLAGAEPWGTLSRWQLSMYQHGADLDYLFDQIMEMFHRYFIPCSSFSTLDDS</sequence>
<evidence type="ECO:0000256" key="1">
    <source>
        <dbReference type="SAM" id="MobiDB-lite"/>
    </source>
</evidence>
<reference evidence="2" key="1">
    <citation type="submission" date="2023-03" db="EMBL/GenBank/DDBJ databases">
        <title>Massive genome expansion in bonnet fungi (Mycena s.s.) driven by repeated elements and novel gene families across ecological guilds.</title>
        <authorList>
            <consortium name="Lawrence Berkeley National Laboratory"/>
            <person name="Harder C.B."/>
            <person name="Miyauchi S."/>
            <person name="Viragh M."/>
            <person name="Kuo A."/>
            <person name="Thoen E."/>
            <person name="Andreopoulos B."/>
            <person name="Lu D."/>
            <person name="Skrede I."/>
            <person name="Drula E."/>
            <person name="Henrissat B."/>
            <person name="Morin E."/>
            <person name="Kohler A."/>
            <person name="Barry K."/>
            <person name="LaButti K."/>
            <person name="Morin E."/>
            <person name="Salamov A."/>
            <person name="Lipzen A."/>
            <person name="Mereny Z."/>
            <person name="Hegedus B."/>
            <person name="Baldrian P."/>
            <person name="Stursova M."/>
            <person name="Weitz H."/>
            <person name="Taylor A."/>
            <person name="Grigoriev I.V."/>
            <person name="Nagy L.G."/>
            <person name="Martin F."/>
            <person name="Kauserud H."/>
        </authorList>
    </citation>
    <scope>NUCLEOTIDE SEQUENCE</scope>
    <source>
        <strain evidence="2">9284</strain>
    </source>
</reference>
<gene>
    <name evidence="2" type="ORF">FB45DRAFT_896515</name>
</gene>
<proteinExistence type="predicted"/>
<dbReference type="AlphaFoldDB" id="A0AAD7CB65"/>
<comment type="caution">
    <text evidence="2">The sequence shown here is derived from an EMBL/GenBank/DDBJ whole genome shotgun (WGS) entry which is preliminary data.</text>
</comment>
<organism evidence="2 3">
    <name type="scientific">Roridomyces roridus</name>
    <dbReference type="NCBI Taxonomy" id="1738132"/>
    <lineage>
        <taxon>Eukaryota</taxon>
        <taxon>Fungi</taxon>
        <taxon>Dikarya</taxon>
        <taxon>Basidiomycota</taxon>
        <taxon>Agaricomycotina</taxon>
        <taxon>Agaricomycetes</taxon>
        <taxon>Agaricomycetidae</taxon>
        <taxon>Agaricales</taxon>
        <taxon>Marasmiineae</taxon>
        <taxon>Mycenaceae</taxon>
        <taxon>Roridomyces</taxon>
    </lineage>
</organism>
<evidence type="ECO:0000313" key="3">
    <source>
        <dbReference type="Proteomes" id="UP001221142"/>
    </source>
</evidence>
<evidence type="ECO:0000313" key="2">
    <source>
        <dbReference type="EMBL" id="KAJ7643956.1"/>
    </source>
</evidence>
<accession>A0AAD7CB65</accession>
<dbReference type="Proteomes" id="UP001221142">
    <property type="component" value="Unassembled WGS sequence"/>
</dbReference>
<name>A0AAD7CB65_9AGAR</name>
<feature type="region of interest" description="Disordered" evidence="1">
    <location>
        <begin position="223"/>
        <end position="247"/>
    </location>
</feature>